<dbReference type="PROSITE" id="PS51257">
    <property type="entry name" value="PROKAR_LIPOPROTEIN"/>
    <property type="match status" value="1"/>
</dbReference>
<organism evidence="1 2">
    <name type="scientific">Leeuwenhoekiella nanhaiensis</name>
    <dbReference type="NCBI Taxonomy" id="1655491"/>
    <lineage>
        <taxon>Bacteria</taxon>
        <taxon>Pseudomonadati</taxon>
        <taxon>Bacteroidota</taxon>
        <taxon>Flavobacteriia</taxon>
        <taxon>Flavobacteriales</taxon>
        <taxon>Flavobacteriaceae</taxon>
        <taxon>Leeuwenhoekiella</taxon>
    </lineage>
</organism>
<dbReference type="OrthoDB" id="9764164at2"/>
<protein>
    <submittedName>
        <fullName evidence="1">G-D-S-L family lipolytic protein</fullName>
    </submittedName>
</protein>
<dbReference type="EMBL" id="NQXA01000001">
    <property type="protein sequence ID" value="PHQ31177.1"/>
    <property type="molecule type" value="Genomic_DNA"/>
</dbReference>
<sequence length="519" mass="53102">MKNYIKILALSSVFLAACEAELENPIEDGGVYTSGSADFSNYVAVGNSLTSGYADGALYITGQENSFPNILAGQFALVGGGEFTQPLVDDNLGGLLANGTQITQNRFVLAVDAQGNPAPTRLSGTPTTEIGNILSGPFNNMGVPGAKSFHLVAPGYGNIAGVAAGAANPYFVRFASSANATIIEDAAAQSPSFFSLWIGNNDILSYATSGGVGVDQTGNVNPASYGPNDITDPNVFAGVYSQEVNALSASASGGVLFNIPDVTSIPFFTTVPNNALVLTAEQAASLTGFFRAVSGIFIQGAIQQGVPAAQAQALGAQYAITFNAGPNRFIIDVPVTQTNPLGFRQMTANELLLLTINQGALRTQGYGSVALTPEVLQVLGKLQVGGTPTPQEAGLVLAAVNGIDDKDALDTAELTAIANAQTAYNATISGVAQANGLALVDARATLQQLANGGISYDAGTLTSTFAMGGAFSLDGVHPTPRGYAYLANLAIDAINSTYGSTVPKVNIGDYPTITVSQAN</sequence>
<evidence type="ECO:0000313" key="1">
    <source>
        <dbReference type="EMBL" id="PHQ31177.1"/>
    </source>
</evidence>
<dbReference type="InterPro" id="IPR036514">
    <property type="entry name" value="SGNH_hydro_sf"/>
</dbReference>
<proteinExistence type="predicted"/>
<dbReference type="AlphaFoldDB" id="A0A2G1VWL1"/>
<name>A0A2G1VWL1_9FLAO</name>
<dbReference type="Proteomes" id="UP000229433">
    <property type="component" value="Unassembled WGS sequence"/>
</dbReference>
<evidence type="ECO:0000313" key="2">
    <source>
        <dbReference type="Proteomes" id="UP000229433"/>
    </source>
</evidence>
<keyword evidence="2" id="KW-1185">Reference proteome</keyword>
<reference evidence="1 2" key="1">
    <citation type="submission" date="2017-08" db="EMBL/GenBank/DDBJ databases">
        <title>The whole genome shortgun sequences of strain Leeuwenhoekiella nanhaiensis G18 from the South China Sea.</title>
        <authorList>
            <person name="Liu Q."/>
        </authorList>
    </citation>
    <scope>NUCLEOTIDE SEQUENCE [LARGE SCALE GENOMIC DNA]</scope>
    <source>
        <strain evidence="1 2">G18</strain>
    </source>
</reference>
<dbReference type="RefSeq" id="WP_099644717.1">
    <property type="nucleotide sequence ID" value="NZ_KZ319287.1"/>
</dbReference>
<gene>
    <name evidence="1" type="ORF">CJ305_02870</name>
</gene>
<comment type="caution">
    <text evidence="1">The sequence shown here is derived from an EMBL/GenBank/DDBJ whole genome shotgun (WGS) entry which is preliminary data.</text>
</comment>
<accession>A0A2G1VWL1</accession>
<dbReference type="GO" id="GO:0016788">
    <property type="term" value="F:hydrolase activity, acting on ester bonds"/>
    <property type="evidence" value="ECO:0007669"/>
    <property type="project" value="UniProtKB-ARBA"/>
</dbReference>
<dbReference type="SUPFAM" id="SSF52266">
    <property type="entry name" value="SGNH hydrolase"/>
    <property type="match status" value="1"/>
</dbReference>
<dbReference type="Gene3D" id="3.40.50.1110">
    <property type="entry name" value="SGNH hydrolase"/>
    <property type="match status" value="1"/>
</dbReference>